<gene>
    <name evidence="3" type="ORF">SAMN02745671_01184</name>
</gene>
<dbReference type="InterPro" id="IPR027417">
    <property type="entry name" value="P-loop_NTPase"/>
</dbReference>
<protein>
    <submittedName>
        <fullName evidence="3">Phage uncharacterized protein (Putative large terminase), C-terminal domain-containing protein</fullName>
    </submittedName>
</protein>
<dbReference type="Gene3D" id="3.40.50.300">
    <property type="entry name" value="P-loop containing nucleotide triphosphate hydrolases"/>
    <property type="match status" value="1"/>
</dbReference>
<keyword evidence="1" id="KW-1188">Viral release from host cell</keyword>
<evidence type="ECO:0000256" key="1">
    <source>
        <dbReference type="ARBA" id="ARBA00022612"/>
    </source>
</evidence>
<dbReference type="EMBL" id="FQYW01000008">
    <property type="protein sequence ID" value="SHI62184.1"/>
    <property type="molecule type" value="Genomic_DNA"/>
</dbReference>
<reference evidence="3 4" key="1">
    <citation type="submission" date="2016-11" db="EMBL/GenBank/DDBJ databases">
        <authorList>
            <person name="Jaros S."/>
            <person name="Januszkiewicz K."/>
            <person name="Wedrychowicz H."/>
        </authorList>
    </citation>
    <scope>NUCLEOTIDE SEQUENCE [LARGE SCALE GENOMIC DNA]</scope>
    <source>
        <strain evidence="3 4">DSM 3074</strain>
    </source>
</reference>
<evidence type="ECO:0000313" key="4">
    <source>
        <dbReference type="Proteomes" id="UP000191240"/>
    </source>
</evidence>
<dbReference type="Pfam" id="PF03237">
    <property type="entry name" value="Terminase_6N"/>
    <property type="match status" value="1"/>
</dbReference>
<evidence type="ECO:0000259" key="2">
    <source>
        <dbReference type="Pfam" id="PF17289"/>
    </source>
</evidence>
<dbReference type="OrthoDB" id="9768556at2"/>
<accession>A0A1M6CN15</accession>
<evidence type="ECO:0000313" key="3">
    <source>
        <dbReference type="EMBL" id="SHI62184.1"/>
    </source>
</evidence>
<dbReference type="NCBIfam" id="TIGR01630">
    <property type="entry name" value="psiM2_ORF9"/>
    <property type="match status" value="1"/>
</dbReference>
<name>A0A1M6CN15_9FIRM</name>
<dbReference type="RefSeq" id="WP_080325657.1">
    <property type="nucleotide sequence ID" value="NZ_FQYW01000008.1"/>
</dbReference>
<proteinExistence type="predicted"/>
<organism evidence="3 4">
    <name type="scientific">Anaerovibrio lipolyticus DSM 3074</name>
    <dbReference type="NCBI Taxonomy" id="1120997"/>
    <lineage>
        <taxon>Bacteria</taxon>
        <taxon>Bacillati</taxon>
        <taxon>Bacillota</taxon>
        <taxon>Negativicutes</taxon>
        <taxon>Selenomonadales</taxon>
        <taxon>Selenomonadaceae</taxon>
        <taxon>Anaerovibrio</taxon>
    </lineage>
</organism>
<dbReference type="AlphaFoldDB" id="A0A1M6CN15"/>
<dbReference type="InterPro" id="IPR035421">
    <property type="entry name" value="Terminase_6C"/>
</dbReference>
<dbReference type="Proteomes" id="UP000191240">
    <property type="component" value="Unassembled WGS sequence"/>
</dbReference>
<feature type="domain" description="Terminase large subunit gp17-like C-terminal" evidence="2">
    <location>
        <begin position="288"/>
        <end position="439"/>
    </location>
</feature>
<dbReference type="Pfam" id="PF17289">
    <property type="entry name" value="Terminase_6C"/>
    <property type="match status" value="1"/>
</dbReference>
<dbReference type="InterPro" id="IPR006517">
    <property type="entry name" value="Phage_terminase_lsu-like_C"/>
</dbReference>
<sequence>MILKPQSGPQEKFLSSPADIVIYGGAAGGGKTYSLLLECLRHVDNQGFGAVIFRRQSNQITNEGGLWDTAVDMYVSVGATPKVSPHPQAVFSSGAKVSFNHLQMERDVYGWQGAQIPLIAFDELTHFTESQFFYMLSRNRSTCGVKPYIRATTNPDADSWVAEFISWWIDQETGYPIPERSGVIRYFYRLDGEILWGDSLEELAEKYAADPMLCKSVTFIASSVYDNKILLDADPSYLANLNGLNVVEKERLLRGNWKIRPSAGLYFKRENIRIVHSIPDKIVSICRSWDLAATEITLDNKNPDRTAGVLMARLKNGSFIVLDVIRRAENAADVKRTIQQTAMMDKAEYGMHAITIPQDPGQAGKDQAAAYIRALAGYNVKSGPVTGDKVVRAVPFSSQWQGKNVMLLAGEWNKEYLQELEGFPDAVHDDMVDASSDAFKQVSTATDWTELAR</sequence>